<keyword evidence="4" id="KW-1185">Reference proteome</keyword>
<dbReference type="EMBL" id="JBJKFK010000337">
    <property type="protein sequence ID" value="KAL3317741.1"/>
    <property type="molecule type" value="Genomic_DNA"/>
</dbReference>
<name>A0ABD2QG65_9PLAT</name>
<protein>
    <recommendedName>
        <fullName evidence="2">ODAD1 central coiled coil region domain-containing protein</fullName>
    </recommendedName>
</protein>
<reference evidence="3 4" key="1">
    <citation type="submission" date="2024-11" db="EMBL/GenBank/DDBJ databases">
        <title>Adaptive evolution of stress response genes in parasites aligns with host niche diversity.</title>
        <authorList>
            <person name="Hahn C."/>
            <person name="Resl P."/>
        </authorList>
    </citation>
    <scope>NUCLEOTIDE SEQUENCE [LARGE SCALE GENOMIC DNA]</scope>
    <source>
        <strain evidence="3">EGGRZ-B1_66</strain>
        <tissue evidence="3">Body</tissue>
    </source>
</reference>
<evidence type="ECO:0000313" key="4">
    <source>
        <dbReference type="Proteomes" id="UP001626550"/>
    </source>
</evidence>
<accession>A0ABD2QG65</accession>
<comment type="caution">
    <text evidence="3">The sequence shown here is derived from an EMBL/GenBank/DDBJ whole genome shotgun (WGS) entry which is preliminary data.</text>
</comment>
<sequence>MWEETAELIERMRKPMSELIRRTKKANLVESEMRSRMKTLNLTEEKENAIHHEQMSNFCRRLEILNKNIEFLRLKNRPMMKKGMQLKWLEKREKLASERNGLILSELEDKVRKHEAILQIMNVDTKDLKWKDQLAEDRNLSLLQYVMYKRQLCLLLKHEISELKEKLTKISHEQMERNTLSSLESETFRKHLESLAQNNSQKRQRKIELNSRTDFLITCVRNMFRLLEMKPAAPAEDILEENIIEHMIILEDMVHKLITIFKKHQPESHSKEDDQEKQTKVTSSSSIMLVAVKKPYLLRAENAPCISFSFTKIDLRMKGKFLK</sequence>
<dbReference type="Proteomes" id="UP001626550">
    <property type="component" value="Unassembled WGS sequence"/>
</dbReference>
<keyword evidence="1" id="KW-0175">Coiled coil</keyword>
<organism evidence="3 4">
    <name type="scientific">Cichlidogyrus casuarinus</name>
    <dbReference type="NCBI Taxonomy" id="1844966"/>
    <lineage>
        <taxon>Eukaryota</taxon>
        <taxon>Metazoa</taxon>
        <taxon>Spiralia</taxon>
        <taxon>Lophotrochozoa</taxon>
        <taxon>Platyhelminthes</taxon>
        <taxon>Monogenea</taxon>
        <taxon>Monopisthocotylea</taxon>
        <taxon>Dactylogyridea</taxon>
        <taxon>Ancyrocephalidae</taxon>
        <taxon>Cichlidogyrus</taxon>
    </lineage>
</organism>
<evidence type="ECO:0000256" key="1">
    <source>
        <dbReference type="ARBA" id="ARBA00023054"/>
    </source>
</evidence>
<evidence type="ECO:0000259" key="2">
    <source>
        <dbReference type="Pfam" id="PF21773"/>
    </source>
</evidence>
<dbReference type="AlphaFoldDB" id="A0ABD2QG65"/>
<gene>
    <name evidence="3" type="ORF">Ciccas_003604</name>
</gene>
<dbReference type="Pfam" id="PF21773">
    <property type="entry name" value="ODAD1_CC"/>
    <property type="match status" value="1"/>
</dbReference>
<proteinExistence type="predicted"/>
<feature type="domain" description="ODAD1 central coiled coil region" evidence="2">
    <location>
        <begin position="8"/>
        <end position="228"/>
    </location>
</feature>
<evidence type="ECO:0000313" key="3">
    <source>
        <dbReference type="EMBL" id="KAL3317741.1"/>
    </source>
</evidence>
<dbReference type="InterPro" id="IPR049258">
    <property type="entry name" value="ODAD1_CC"/>
</dbReference>